<dbReference type="Proteomes" id="UP000256779">
    <property type="component" value="Unassembled WGS sequence"/>
</dbReference>
<dbReference type="RefSeq" id="WP_170148159.1">
    <property type="nucleotide sequence ID" value="NZ_QREG01000038.1"/>
</dbReference>
<reference evidence="1 2" key="1">
    <citation type="submission" date="2018-07" db="EMBL/GenBank/DDBJ databases">
        <title>Genomic Encyclopedia of Type Strains, Phase IV (KMG-IV): sequencing the most valuable type-strain genomes for metagenomic binning, comparative biology and taxonomic classification.</title>
        <authorList>
            <person name="Goeker M."/>
        </authorList>
    </citation>
    <scope>NUCLEOTIDE SEQUENCE [LARGE SCALE GENOMIC DNA]</scope>
    <source>
        <strain evidence="1 2">DSM 4134</strain>
    </source>
</reference>
<dbReference type="EMBL" id="QREG01000038">
    <property type="protein sequence ID" value="RED91626.1"/>
    <property type="molecule type" value="Genomic_DNA"/>
</dbReference>
<proteinExistence type="predicted"/>
<organism evidence="1 2">
    <name type="scientific">Marinoscillum furvescens DSM 4134</name>
    <dbReference type="NCBI Taxonomy" id="1122208"/>
    <lineage>
        <taxon>Bacteria</taxon>
        <taxon>Pseudomonadati</taxon>
        <taxon>Bacteroidota</taxon>
        <taxon>Cytophagia</taxon>
        <taxon>Cytophagales</taxon>
        <taxon>Reichenbachiellaceae</taxon>
        <taxon>Marinoscillum</taxon>
    </lineage>
</organism>
<comment type="caution">
    <text evidence="1">The sequence shown here is derived from an EMBL/GenBank/DDBJ whole genome shotgun (WGS) entry which is preliminary data.</text>
</comment>
<dbReference type="AlphaFoldDB" id="A0A3D9KYR3"/>
<evidence type="ECO:0000313" key="2">
    <source>
        <dbReference type="Proteomes" id="UP000256779"/>
    </source>
</evidence>
<feature type="non-terminal residue" evidence="1">
    <location>
        <position position="1"/>
    </location>
</feature>
<sequence>EQERTALLQALEQLDYETVKKMFQEKADKYAGGGDVAFHEAGYDGVQIASMFWGGAFIKGAKKGSETAGEVSDVVKRLADDILKEFDNPSVLEDLSKLSDKTRLKILKELGNDSRLLKYLDDNPVLSKAWTQHKQVVDAADLDLAAELANKADDALKEKITSLITSSEKKQAFLNLMGAAAKYQDEIFDLWESSFLRVAPEVSFDVVIGGKTFRTRLDGIGFDELSGTYKVIEAKMGGAVFSEAQSMFMKALKEGTGEIIPVGQRALEVFEELEGTNVLNVLGKQVHLNDEIVDIATFTGRGL</sequence>
<accession>A0A3D9KYR3</accession>
<evidence type="ECO:0000313" key="1">
    <source>
        <dbReference type="EMBL" id="RED91626.1"/>
    </source>
</evidence>
<keyword evidence="2" id="KW-1185">Reference proteome</keyword>
<name>A0A3D9KYR3_MARFU</name>
<protein>
    <submittedName>
        <fullName evidence="1">Uncharacterized protein</fullName>
    </submittedName>
</protein>
<gene>
    <name evidence="1" type="ORF">C7460_1381</name>
</gene>